<evidence type="ECO:0000259" key="2">
    <source>
        <dbReference type="PROSITE" id="PS50238"/>
    </source>
</evidence>
<reference evidence="3" key="1">
    <citation type="submission" date="2025-08" db="UniProtKB">
        <authorList>
            <consortium name="Ensembl"/>
        </authorList>
    </citation>
    <scope>IDENTIFICATION</scope>
</reference>
<sequence length="891" mass="97994">MKQSPDYQSLARLTAIQHLRSQGIKIKHWNCKQRPEAARGQPSGKLFGTALHVLPQTYVQDYGAIPSFLVDMCKYLELHSHTEGLFRKSGSIMRQKLLKTKLDSGDSGLSDAQPCDVAGILKQFFRELPEPILPADLHDALFKAQHLACNEDRVSATILISCLIPERSLNILRYIFSFLHTVSLRSDANRMDSNNLAVVFAPNLLQSNDDNEKMSASTEKKLRTQTAVVRTLIDHSTDIGCVPHFLLEKIPGMLGVDIGAGTPGQDVTEDSDGDPLAEKKRRRRSVGGLGSMVTPLILTPSTKRKLPVDSAQGFSTKKRKSIKHSLAFELLPNSLFGSGSTPASACFESPHTSLETSQSSLSPSVSSGQHLSGSRTLRRSKRCEIRKVQRVDSGKTGCFSPKISRKERVRRSLRLRFSLGKSSKDVSQNIGWRLANSQELTPMAATSKAEPLSFPVDSPFVSAGSKHISKSEENLLSPPPSEQRHRKSWTGPQLLGETPDEDTPVAGHLWAAHCYSEPVLVSGKPPAMPKVQRSLAEVYRQEHSKSDSLCEEELHLVDNTVMKITKAFTESGTDLHRVVAGDVSPCIRLEDEESVSDLVVGVVETGRTEPEKVESEIERVGESPATCCGDGLLKEHVGSRLFVEEIVLDLPQDVGETLPCSTASKLYSTEWQSETGLLSADAETPACSPQECCPIKRKSIRVSDHIQHFNKLCLSDSAPAQKVKSPLKLQRTPVRQSVRRINSLSEVAKQGSSKRQTPAGVPMMKSVSFDGSHSSDLSFARPVRTMLPRRCEASVSSEQVTNVEARSRQSCEQSVRYRAHTMSNPIKSVLEDLTNQDMPKNASKRPPVPGRTANNCAALKVSGREHHRYKGSPRNPIGRMNFLPSSKPLEL</sequence>
<dbReference type="PANTHER" id="PTHR15670">
    <property type="entry name" value="RHO GTPASE ACTIVATING PROTEIN 11A"/>
    <property type="match status" value="1"/>
</dbReference>
<dbReference type="Pfam" id="PF00620">
    <property type="entry name" value="RhoGAP"/>
    <property type="match status" value="1"/>
</dbReference>
<dbReference type="GeneTree" id="ENSGT00940000155312"/>
<evidence type="ECO:0000313" key="3">
    <source>
        <dbReference type="Ensembl" id="ENSLLEP00000041470.1"/>
    </source>
</evidence>
<dbReference type="InterPro" id="IPR042869">
    <property type="entry name" value="ARHGAP11A/B"/>
</dbReference>
<organism evidence="3 4">
    <name type="scientific">Leptobrachium leishanense</name>
    <name type="common">Leishan spiny toad</name>
    <dbReference type="NCBI Taxonomy" id="445787"/>
    <lineage>
        <taxon>Eukaryota</taxon>
        <taxon>Metazoa</taxon>
        <taxon>Chordata</taxon>
        <taxon>Craniata</taxon>
        <taxon>Vertebrata</taxon>
        <taxon>Euteleostomi</taxon>
        <taxon>Amphibia</taxon>
        <taxon>Batrachia</taxon>
        <taxon>Anura</taxon>
        <taxon>Pelobatoidea</taxon>
        <taxon>Megophryidae</taxon>
        <taxon>Leptobrachium</taxon>
    </lineage>
</organism>
<dbReference type="Ensembl" id="ENSLLET00000043135.1">
    <property type="protein sequence ID" value="ENSLLEP00000041470.1"/>
    <property type="gene ID" value="ENSLLEG00000026351.1"/>
</dbReference>
<reference evidence="3" key="2">
    <citation type="submission" date="2025-09" db="UniProtKB">
        <authorList>
            <consortium name="Ensembl"/>
        </authorList>
    </citation>
    <scope>IDENTIFICATION</scope>
</reference>
<feature type="region of interest" description="Disordered" evidence="1">
    <location>
        <begin position="346"/>
        <end position="382"/>
    </location>
</feature>
<evidence type="ECO:0000313" key="4">
    <source>
        <dbReference type="Proteomes" id="UP000694569"/>
    </source>
</evidence>
<dbReference type="Proteomes" id="UP000694569">
    <property type="component" value="Unplaced"/>
</dbReference>
<feature type="compositionally biased region" description="Low complexity" evidence="1">
    <location>
        <begin position="351"/>
        <end position="374"/>
    </location>
</feature>
<feature type="region of interest" description="Disordered" evidence="1">
    <location>
        <begin position="833"/>
        <end position="891"/>
    </location>
</feature>
<dbReference type="PANTHER" id="PTHR15670:SF6">
    <property type="entry name" value="LOC100158559 PROTEIN"/>
    <property type="match status" value="1"/>
</dbReference>
<feature type="domain" description="Rho-GAP" evidence="2">
    <location>
        <begin position="49"/>
        <end position="240"/>
    </location>
</feature>
<dbReference type="AlphaFoldDB" id="A0A8C5QTV8"/>
<dbReference type="GO" id="GO:0005096">
    <property type="term" value="F:GTPase activator activity"/>
    <property type="evidence" value="ECO:0007669"/>
    <property type="project" value="TreeGrafter"/>
</dbReference>
<dbReference type="SMART" id="SM00324">
    <property type="entry name" value="RhoGAP"/>
    <property type="match status" value="1"/>
</dbReference>
<dbReference type="PROSITE" id="PS50238">
    <property type="entry name" value="RHOGAP"/>
    <property type="match status" value="1"/>
</dbReference>
<accession>A0A8C5QTV8</accession>
<dbReference type="GO" id="GO:0007165">
    <property type="term" value="P:signal transduction"/>
    <property type="evidence" value="ECO:0007669"/>
    <property type="project" value="InterPro"/>
</dbReference>
<dbReference type="Gene3D" id="1.10.555.10">
    <property type="entry name" value="Rho GTPase activation protein"/>
    <property type="match status" value="1"/>
</dbReference>
<dbReference type="OrthoDB" id="410651at2759"/>
<keyword evidence="4" id="KW-1185">Reference proteome</keyword>
<proteinExistence type="predicted"/>
<evidence type="ECO:0000256" key="1">
    <source>
        <dbReference type="SAM" id="MobiDB-lite"/>
    </source>
</evidence>
<name>A0A8C5QTV8_9ANUR</name>
<feature type="region of interest" description="Disordered" evidence="1">
    <location>
        <begin position="464"/>
        <end position="499"/>
    </location>
</feature>
<dbReference type="InterPro" id="IPR008936">
    <property type="entry name" value="Rho_GTPase_activation_prot"/>
</dbReference>
<dbReference type="InterPro" id="IPR000198">
    <property type="entry name" value="RhoGAP_dom"/>
</dbReference>
<dbReference type="CDD" id="cd04394">
    <property type="entry name" value="RhoGAP-ARHGAP11A"/>
    <property type="match status" value="1"/>
</dbReference>
<protein>
    <recommendedName>
        <fullName evidence="2">Rho-GAP domain-containing protein</fullName>
    </recommendedName>
</protein>
<feature type="region of interest" description="Disordered" evidence="1">
    <location>
        <begin position="261"/>
        <end position="294"/>
    </location>
</feature>
<dbReference type="SUPFAM" id="SSF48350">
    <property type="entry name" value="GTPase activation domain, GAP"/>
    <property type="match status" value="1"/>
</dbReference>